<proteinExistence type="predicted"/>
<protein>
    <submittedName>
        <fullName evidence="2">Uncharacterized protein</fullName>
    </submittedName>
</protein>
<evidence type="ECO:0000313" key="3">
    <source>
        <dbReference type="Proteomes" id="UP000238413"/>
    </source>
</evidence>
<gene>
    <name evidence="2" type="ORF">C4B68_20635</name>
</gene>
<organism evidence="2 3">
    <name type="scientific">Streptomyces dengpaensis</name>
    <dbReference type="NCBI Taxonomy" id="2049881"/>
    <lineage>
        <taxon>Bacteria</taxon>
        <taxon>Bacillati</taxon>
        <taxon>Actinomycetota</taxon>
        <taxon>Actinomycetes</taxon>
        <taxon>Kitasatosporales</taxon>
        <taxon>Streptomycetaceae</taxon>
        <taxon>Streptomyces</taxon>
    </lineage>
</organism>
<name>A0ABM6SSY3_9ACTN</name>
<accession>A0ABM6SSY3</accession>
<feature type="compositionally biased region" description="Basic and acidic residues" evidence="1">
    <location>
        <begin position="8"/>
        <end position="27"/>
    </location>
</feature>
<dbReference type="EMBL" id="CP026652">
    <property type="protein sequence ID" value="AVH57777.1"/>
    <property type="molecule type" value="Genomic_DNA"/>
</dbReference>
<dbReference type="RefSeq" id="WP_099506332.1">
    <property type="nucleotide sequence ID" value="NZ_CP026652.1"/>
</dbReference>
<reference evidence="2 3" key="1">
    <citation type="submission" date="2018-02" db="EMBL/GenBank/DDBJ databases">
        <title>Complete genome sequence of Streptomyces dengpaensis, the producer of angucyclines.</title>
        <authorList>
            <person name="Yumei L."/>
        </authorList>
    </citation>
    <scope>NUCLEOTIDE SEQUENCE [LARGE SCALE GENOMIC DNA]</scope>
    <source>
        <strain evidence="2 3">XZHG99</strain>
    </source>
</reference>
<evidence type="ECO:0000256" key="1">
    <source>
        <dbReference type="SAM" id="MobiDB-lite"/>
    </source>
</evidence>
<keyword evidence="3" id="KW-1185">Reference proteome</keyword>
<sequence length="241" mass="25336">MVKITARQVEKAEERAAEQERQRDAAGERLTAAPYSEVAAQELTEASQLAAQLRASARELREKFEEQVAAERSAASREEREKAAAAEIAAAGRELKTATGKLEAAAVQAQDALVALMQEAEGYDALVERHAGVLEAAGLGLDGETGGGHGLLDTTVRVRGVSYESLAPAGVLLWVARRVAEARLPQQNSTAAALTGLAGYGSWERRGDGLLACVPAVKAVKYPEPPRLLNADQVAAAAASK</sequence>
<evidence type="ECO:0000313" key="2">
    <source>
        <dbReference type="EMBL" id="AVH57777.1"/>
    </source>
</evidence>
<feature type="region of interest" description="Disordered" evidence="1">
    <location>
        <begin position="1"/>
        <end position="27"/>
    </location>
</feature>
<dbReference type="Proteomes" id="UP000238413">
    <property type="component" value="Chromosome"/>
</dbReference>